<keyword evidence="2" id="KW-1185">Reference proteome</keyword>
<reference evidence="1 2" key="1">
    <citation type="submission" date="2018-04" db="EMBL/GenBank/DDBJ databases">
        <title>Marixanthomonas spongiae HN-E44 sp. nov., isolated from a marine sponge.</title>
        <authorList>
            <person name="Luo L."/>
            <person name="Zhuang L."/>
        </authorList>
    </citation>
    <scope>NUCLEOTIDE SEQUENCE [LARGE SCALE GENOMIC DNA]</scope>
    <source>
        <strain evidence="1 2">HN-E44</strain>
    </source>
</reference>
<dbReference type="InterPro" id="IPR027417">
    <property type="entry name" value="P-loop_NTPase"/>
</dbReference>
<dbReference type="OrthoDB" id="1430576at2"/>
<dbReference type="EMBL" id="QEHR01000003">
    <property type="protein sequence ID" value="PVW15764.1"/>
    <property type="molecule type" value="Genomic_DNA"/>
</dbReference>
<comment type="caution">
    <text evidence="1">The sequence shown here is derived from an EMBL/GenBank/DDBJ whole genome shotgun (WGS) entry which is preliminary data.</text>
</comment>
<name>A0A2U0I3W7_9FLAO</name>
<dbReference type="Proteomes" id="UP000245962">
    <property type="component" value="Unassembled WGS sequence"/>
</dbReference>
<protein>
    <recommendedName>
        <fullName evidence="3">Sulfotransferase domain-containing protein</fullName>
    </recommendedName>
</protein>
<organism evidence="1 2">
    <name type="scientific">Marixanthomonas spongiae</name>
    <dbReference type="NCBI Taxonomy" id="2174845"/>
    <lineage>
        <taxon>Bacteria</taxon>
        <taxon>Pseudomonadati</taxon>
        <taxon>Bacteroidota</taxon>
        <taxon>Flavobacteriia</taxon>
        <taxon>Flavobacteriales</taxon>
        <taxon>Flavobacteriaceae</taxon>
        <taxon>Marixanthomonas</taxon>
    </lineage>
</organism>
<evidence type="ECO:0000313" key="2">
    <source>
        <dbReference type="Proteomes" id="UP000245962"/>
    </source>
</evidence>
<dbReference type="Gene3D" id="3.40.50.300">
    <property type="entry name" value="P-loop containing nucleotide triphosphate hydrolases"/>
    <property type="match status" value="1"/>
</dbReference>
<evidence type="ECO:0000313" key="1">
    <source>
        <dbReference type="EMBL" id="PVW15764.1"/>
    </source>
</evidence>
<proteinExistence type="predicted"/>
<accession>A0A2U0I3W7</accession>
<dbReference type="AlphaFoldDB" id="A0A2U0I3W7"/>
<dbReference type="SUPFAM" id="SSF52540">
    <property type="entry name" value="P-loop containing nucleoside triphosphate hydrolases"/>
    <property type="match status" value="1"/>
</dbReference>
<dbReference type="RefSeq" id="WP_116693786.1">
    <property type="nucleotide sequence ID" value="NZ_QEHR01000003.1"/>
</dbReference>
<sequence length="252" mass="29450">MRKILITSIGRTATLSLSKFLNTFENVQCFHEKERQDVPLFFLSQIDQFSNLVKGYFEHRNTTVNNLNCSTYIEVNPYFRFVDETLLKSLGWRKIGVVRHPKTYLESVFVRKLFTESDVLCSQFPDNSDAVSATWHTLSRFQKLCWYYGEVHEYFLKSNLPIYRFEDLVGSSSHLKNFVSDMGLPVSEKDTWKLPKHNTALEFATKQKIASIFKKERSESPSLNWKAITPSEMDFYQEYCVNPAKKLGYAIQ</sequence>
<gene>
    <name evidence="1" type="ORF">DDV96_05710</name>
</gene>
<evidence type="ECO:0008006" key="3">
    <source>
        <dbReference type="Google" id="ProtNLM"/>
    </source>
</evidence>